<dbReference type="Proteomes" id="UP000703269">
    <property type="component" value="Unassembled WGS sequence"/>
</dbReference>
<dbReference type="GO" id="GO:1990904">
    <property type="term" value="C:ribonucleoprotein complex"/>
    <property type="evidence" value="ECO:0007669"/>
    <property type="project" value="UniProtKB-KW"/>
</dbReference>
<evidence type="ECO:0000256" key="2">
    <source>
        <dbReference type="ARBA" id="ARBA00022980"/>
    </source>
</evidence>
<dbReference type="PIRSF" id="PIRSF002122">
    <property type="entry name" value="RPS7p_RPS7a_RPS5e_RPS7o"/>
    <property type="match status" value="1"/>
</dbReference>
<gene>
    <name evidence="6" type="ORF">PsYK624_025440</name>
</gene>
<sequence>MLASLRRTAVTTARRSVRSVTTTPTDALKEEALGVLGSVAGQRSAFQQPLTTPVPAASSIAASLKANQLPLMQIPPEEDPLLHYLTSRITQHGERKKAARCIGKTLLIIHTLTRAPPLQVVREAILAASPACKVVSMTHGAKRLFKPMPLGEKQRVRFAVKWLLETCKKRSEHRLEERLAKEMIDIVQCTNPKDNETLRRKHEVHELAMRNRANATMR</sequence>
<comment type="caution">
    <text evidence="6">The sequence shown here is derived from an EMBL/GenBank/DDBJ whole genome shotgun (WGS) entry which is preliminary data.</text>
</comment>
<keyword evidence="2 6" id="KW-0689">Ribosomal protein</keyword>
<dbReference type="AlphaFoldDB" id="A0A9P3G2H6"/>
<keyword evidence="3" id="KW-0687">Ribonucleoprotein</keyword>
<accession>A0A9P3G2H6</accession>
<dbReference type="InterPro" id="IPR000235">
    <property type="entry name" value="Ribosomal_uS7"/>
</dbReference>
<organism evidence="6 7">
    <name type="scientific">Phanerochaete sordida</name>
    <dbReference type="NCBI Taxonomy" id="48140"/>
    <lineage>
        <taxon>Eukaryota</taxon>
        <taxon>Fungi</taxon>
        <taxon>Dikarya</taxon>
        <taxon>Basidiomycota</taxon>
        <taxon>Agaricomycotina</taxon>
        <taxon>Agaricomycetes</taxon>
        <taxon>Polyporales</taxon>
        <taxon>Phanerochaetaceae</taxon>
        <taxon>Phanerochaete</taxon>
    </lineage>
</organism>
<keyword evidence="7" id="KW-1185">Reference proteome</keyword>
<evidence type="ECO:0000313" key="7">
    <source>
        <dbReference type="Proteomes" id="UP000703269"/>
    </source>
</evidence>
<name>A0A9P3G2H6_9APHY</name>
<dbReference type="GO" id="GO:0005840">
    <property type="term" value="C:ribosome"/>
    <property type="evidence" value="ECO:0007669"/>
    <property type="project" value="UniProtKB-KW"/>
</dbReference>
<dbReference type="InterPro" id="IPR036823">
    <property type="entry name" value="Ribosomal_uS7_dom_sf"/>
</dbReference>
<dbReference type="InterPro" id="IPR047988">
    <property type="entry name" value="Ribosomal_uS7m_fungi"/>
</dbReference>
<feature type="domain" description="Small ribosomal subunit protein uS7" evidence="5">
    <location>
        <begin position="72"/>
        <end position="212"/>
    </location>
</feature>
<dbReference type="OrthoDB" id="9972728at2759"/>
<evidence type="ECO:0000256" key="3">
    <source>
        <dbReference type="ARBA" id="ARBA00023274"/>
    </source>
</evidence>
<dbReference type="Gene3D" id="1.10.455.10">
    <property type="entry name" value="Ribosomal protein S7 domain"/>
    <property type="match status" value="1"/>
</dbReference>
<dbReference type="Pfam" id="PF00177">
    <property type="entry name" value="Ribosomal_S7"/>
    <property type="match status" value="1"/>
</dbReference>
<dbReference type="GO" id="GO:0006412">
    <property type="term" value="P:translation"/>
    <property type="evidence" value="ECO:0007669"/>
    <property type="project" value="InterPro"/>
</dbReference>
<dbReference type="PANTHER" id="PTHR11205">
    <property type="entry name" value="RIBOSOMAL PROTEIN S7"/>
    <property type="match status" value="1"/>
</dbReference>
<proteinExistence type="inferred from homology"/>
<dbReference type="SUPFAM" id="SSF47973">
    <property type="entry name" value="Ribosomal protein S7"/>
    <property type="match status" value="1"/>
</dbReference>
<dbReference type="CDD" id="cd14868">
    <property type="entry name" value="uS7_Mitochondria_Fungi"/>
    <property type="match status" value="1"/>
</dbReference>
<evidence type="ECO:0000256" key="1">
    <source>
        <dbReference type="ARBA" id="ARBA00007151"/>
    </source>
</evidence>
<feature type="region of interest" description="Disordered" evidence="4">
    <location>
        <begin position="1"/>
        <end position="23"/>
    </location>
</feature>
<protein>
    <submittedName>
        <fullName evidence="6">37S ribosomal protein S7</fullName>
    </submittedName>
</protein>
<comment type="similarity">
    <text evidence="1">Belongs to the universal ribosomal protein uS7 family.</text>
</comment>
<dbReference type="InterPro" id="IPR023798">
    <property type="entry name" value="Ribosomal_uS7_dom"/>
</dbReference>
<evidence type="ECO:0000313" key="6">
    <source>
        <dbReference type="EMBL" id="GJE86464.1"/>
    </source>
</evidence>
<reference evidence="6 7" key="1">
    <citation type="submission" date="2021-08" db="EMBL/GenBank/DDBJ databases">
        <title>Draft Genome Sequence of Phanerochaete sordida strain YK-624.</title>
        <authorList>
            <person name="Mori T."/>
            <person name="Dohra H."/>
            <person name="Suzuki T."/>
            <person name="Kawagishi H."/>
            <person name="Hirai H."/>
        </authorList>
    </citation>
    <scope>NUCLEOTIDE SEQUENCE [LARGE SCALE GENOMIC DNA]</scope>
    <source>
        <strain evidence="6 7">YK-624</strain>
    </source>
</reference>
<evidence type="ECO:0000256" key="4">
    <source>
        <dbReference type="SAM" id="MobiDB-lite"/>
    </source>
</evidence>
<evidence type="ECO:0000259" key="5">
    <source>
        <dbReference type="Pfam" id="PF00177"/>
    </source>
</evidence>
<dbReference type="EMBL" id="BPQB01000004">
    <property type="protein sequence ID" value="GJE86464.1"/>
    <property type="molecule type" value="Genomic_DNA"/>
</dbReference>